<evidence type="ECO:0000259" key="4">
    <source>
        <dbReference type="PROSITE" id="PS50075"/>
    </source>
</evidence>
<protein>
    <recommendedName>
        <fullName evidence="4">Carrier domain-containing protein</fullName>
    </recommendedName>
</protein>
<dbReference type="Pfam" id="PF00501">
    <property type="entry name" value="AMP-binding"/>
    <property type="match status" value="1"/>
</dbReference>
<dbReference type="InterPro" id="IPR051414">
    <property type="entry name" value="Adenylate-forming_Reductase"/>
</dbReference>
<dbReference type="SUPFAM" id="SSF47336">
    <property type="entry name" value="ACP-like"/>
    <property type="match status" value="1"/>
</dbReference>
<dbReference type="InterPro" id="IPR036291">
    <property type="entry name" value="NAD(P)-bd_dom_sf"/>
</dbReference>
<evidence type="ECO:0000256" key="1">
    <source>
        <dbReference type="ARBA" id="ARBA00022450"/>
    </source>
</evidence>
<dbReference type="Gene3D" id="3.40.50.720">
    <property type="entry name" value="NAD(P)-binding Rossmann-like Domain"/>
    <property type="match status" value="1"/>
</dbReference>
<dbReference type="OrthoDB" id="429813at2759"/>
<evidence type="ECO:0000256" key="2">
    <source>
        <dbReference type="ARBA" id="ARBA00022553"/>
    </source>
</evidence>
<keyword evidence="6" id="KW-1185">Reference proteome</keyword>
<dbReference type="Pfam" id="PF00550">
    <property type="entry name" value="PP-binding"/>
    <property type="match status" value="1"/>
</dbReference>
<dbReference type="Gene3D" id="3.40.50.12780">
    <property type="entry name" value="N-terminal domain of ligase-like"/>
    <property type="match status" value="1"/>
</dbReference>
<dbReference type="SUPFAM" id="SSF56801">
    <property type="entry name" value="Acetyl-CoA synthetase-like"/>
    <property type="match status" value="1"/>
</dbReference>
<dbReference type="InterPro" id="IPR006162">
    <property type="entry name" value="Ppantetheine_attach_site"/>
</dbReference>
<dbReference type="InterPro" id="IPR013120">
    <property type="entry name" value="FAR_NAD-bd"/>
</dbReference>
<evidence type="ECO:0000256" key="3">
    <source>
        <dbReference type="ARBA" id="ARBA00022857"/>
    </source>
</evidence>
<proteinExistence type="predicted"/>
<dbReference type="PROSITE" id="PS00012">
    <property type="entry name" value="PHOSPHOPANTETHEINE"/>
    <property type="match status" value="1"/>
</dbReference>
<dbReference type="Proteomes" id="UP000722485">
    <property type="component" value="Unassembled WGS sequence"/>
</dbReference>
<dbReference type="PANTHER" id="PTHR43439">
    <property type="entry name" value="PHENYLACETATE-COENZYME A LIGASE"/>
    <property type="match status" value="1"/>
</dbReference>
<dbReference type="Pfam" id="PF07993">
    <property type="entry name" value="NAD_binding_4"/>
    <property type="match status" value="1"/>
</dbReference>
<dbReference type="InterPro" id="IPR009081">
    <property type="entry name" value="PP-bd_ACP"/>
</dbReference>
<keyword evidence="1" id="KW-0596">Phosphopantetheine</keyword>
<gene>
    <name evidence="5" type="ORF">G7Z17_g3538</name>
</gene>
<reference evidence="5" key="1">
    <citation type="submission" date="2020-03" db="EMBL/GenBank/DDBJ databases">
        <title>Draft Genome Sequence of Cylindrodendrum hubeiense.</title>
        <authorList>
            <person name="Buettner E."/>
            <person name="Kellner H."/>
        </authorList>
    </citation>
    <scope>NUCLEOTIDE SEQUENCE</scope>
    <source>
        <strain evidence="5">IHI 201604</strain>
    </source>
</reference>
<dbReference type="InterPro" id="IPR020845">
    <property type="entry name" value="AMP-binding_CS"/>
</dbReference>
<name>A0A9P5LJ80_9HYPO</name>
<dbReference type="AlphaFoldDB" id="A0A9P5LJ80"/>
<dbReference type="PROSITE" id="PS50075">
    <property type="entry name" value="CARRIER"/>
    <property type="match status" value="1"/>
</dbReference>
<dbReference type="PROSITE" id="PS00455">
    <property type="entry name" value="AMP_BINDING"/>
    <property type="match status" value="1"/>
</dbReference>
<keyword evidence="3" id="KW-0521">NADP</keyword>
<dbReference type="EMBL" id="JAANBB010000044">
    <property type="protein sequence ID" value="KAF7553528.1"/>
    <property type="molecule type" value="Genomic_DNA"/>
</dbReference>
<dbReference type="PANTHER" id="PTHR43439:SF2">
    <property type="entry name" value="ENZYME, PUTATIVE (JCVI)-RELATED"/>
    <property type="match status" value="1"/>
</dbReference>
<dbReference type="InterPro" id="IPR042099">
    <property type="entry name" value="ANL_N_sf"/>
</dbReference>
<evidence type="ECO:0000313" key="5">
    <source>
        <dbReference type="EMBL" id="KAF7553528.1"/>
    </source>
</evidence>
<dbReference type="SUPFAM" id="SSF51735">
    <property type="entry name" value="NAD(P)-binding Rossmann-fold domains"/>
    <property type="match status" value="1"/>
</dbReference>
<sequence length="1059" mass="115902">MTQLDLDAEPDYGRRLMLHVLDAVAASDPSRPFIYVPNTSNPSGGWKPITYSEISQAVDSVAWQITNTYGPGFQGSFPTIAYIGPTDVRYVIMVLGCMKAGYQALLLSPRNSKEAQQHLLEATDCQFFWHADIFTPMIKAWVGERKMRTVEVPSANVMVAATCPPFPYTRTFDEGRWDPSLVFHTSGSTGMPKPVIQKQGTFAVTDSLRTLPNHQGGQFLTRVWGEVAERMFIPMPLFHTAGMVLLLKLTLAYGTTIALGIPDRPLSSDLVIECLKHAGAQSTLMPPVILEELSTKSEGIAELAKLNLVAFGGGNLGQRAGQTLIDNGVVISNGIAATEYCPYVLHFQSNMENWQYFIFNSEAMGCEWRPVESEDGLYELVVRRKDTKDREPGLQALFYTFPELDEWSTKDLYKPHPTLPDHWMYCGRIDDVIVFSNGEKLNPVSIEERIVGHPSVKGALVVGQERFQPALILEPTTPCENEAAAEALIADVWSLVEKANAETVAHGKIARWLVAVAPTGKEFLRTPKGTPLRAATVKLFADEIESIYQNAETKGPFDSVELDLTNEESLAKCIIDLVSSLAGSDGFEIETDLFTVGFDSLQVINLVKMLSIGLMDAGVKLGDDSMTPRIVYDNPTPRQLATYVYAAAKQGGISAEFEAERQAKAFQEILARYTDALPVSNPNKPEPLNDGQTVVVTGTTGSLGAYLLDRLCNIKAVKKVIALNRGKDGGESRQPSACASRGLGTDFSKVEFLEADLSLPDLGLGQDKYNQLLGTVDRIIHNAWPVNFHISVASFEPHIRGVRHLVDFSGAAARLVPIIFLSSISTAGGWTVADAVPEHQLIDSTLPIMGYGQSKHIGSLILDAAAQQSGIPTASIRVGQIAGPRSTKGAWNRQEFLPSLIASSVHIGALPDHIGPSQVVDWIPIEDVAELILDVSGVTVQVPVSEISGYFHAVNPVTVMWSELTAAVKSYYSDRIQQITTLEDWILRLEKSALVSADISKNPGVKLLDTYRGMLSANQAGLQHVTFSMERTKTRSPTVEKLGEITPSLLKNWCQQWNF</sequence>
<feature type="domain" description="Carrier" evidence="4">
    <location>
        <begin position="565"/>
        <end position="648"/>
    </location>
</feature>
<dbReference type="InterPro" id="IPR036736">
    <property type="entry name" value="ACP-like_sf"/>
</dbReference>
<keyword evidence="2" id="KW-0597">Phosphoprotein</keyword>
<organism evidence="5 6">
    <name type="scientific">Cylindrodendrum hubeiense</name>
    <dbReference type="NCBI Taxonomy" id="595255"/>
    <lineage>
        <taxon>Eukaryota</taxon>
        <taxon>Fungi</taxon>
        <taxon>Dikarya</taxon>
        <taxon>Ascomycota</taxon>
        <taxon>Pezizomycotina</taxon>
        <taxon>Sordariomycetes</taxon>
        <taxon>Hypocreomycetidae</taxon>
        <taxon>Hypocreales</taxon>
        <taxon>Nectriaceae</taxon>
        <taxon>Cylindrodendrum</taxon>
    </lineage>
</organism>
<dbReference type="Gene3D" id="1.10.1200.10">
    <property type="entry name" value="ACP-like"/>
    <property type="match status" value="1"/>
</dbReference>
<comment type="caution">
    <text evidence="5">The sequence shown here is derived from an EMBL/GenBank/DDBJ whole genome shotgun (WGS) entry which is preliminary data.</text>
</comment>
<accession>A0A9P5LJ80</accession>
<dbReference type="InterPro" id="IPR000873">
    <property type="entry name" value="AMP-dep_synth/lig_dom"/>
</dbReference>
<evidence type="ECO:0000313" key="6">
    <source>
        <dbReference type="Proteomes" id="UP000722485"/>
    </source>
</evidence>
<dbReference type="Pfam" id="PF23562">
    <property type="entry name" value="AMP-binding_C_3"/>
    <property type="match status" value="1"/>
</dbReference>